<sequence>MAYRTVSQRQEIAKIFKASYGEDIYSKLRGELSGNFQDAVLMSFRDKAHINALALYNAITGMGTNDRVVIQTICACDNQEMEDLKKAYEDSKCIST</sequence>
<dbReference type="GO" id="GO:0005886">
    <property type="term" value="C:plasma membrane"/>
    <property type="evidence" value="ECO:0007669"/>
    <property type="project" value="TreeGrafter"/>
</dbReference>
<dbReference type="EMBL" id="UYRU01074901">
    <property type="protein sequence ID" value="VDN25179.1"/>
    <property type="molecule type" value="Genomic_DNA"/>
</dbReference>
<dbReference type="PRINTS" id="PR00196">
    <property type="entry name" value="ANNEXIN"/>
</dbReference>
<dbReference type="PANTHER" id="PTHR10502">
    <property type="entry name" value="ANNEXIN"/>
    <property type="match status" value="1"/>
</dbReference>
<dbReference type="InterPro" id="IPR018502">
    <property type="entry name" value="Annexin_repeat"/>
</dbReference>
<dbReference type="OrthoDB" id="37886at2759"/>
<dbReference type="GO" id="GO:0005509">
    <property type="term" value="F:calcium ion binding"/>
    <property type="evidence" value="ECO:0007669"/>
    <property type="project" value="InterPro"/>
</dbReference>
<dbReference type="Pfam" id="PF00191">
    <property type="entry name" value="Annexin"/>
    <property type="match status" value="2"/>
</dbReference>
<organism evidence="4 5">
    <name type="scientific">Dibothriocephalus latus</name>
    <name type="common">Fish tapeworm</name>
    <name type="synonym">Diphyllobothrium latum</name>
    <dbReference type="NCBI Taxonomy" id="60516"/>
    <lineage>
        <taxon>Eukaryota</taxon>
        <taxon>Metazoa</taxon>
        <taxon>Spiralia</taxon>
        <taxon>Lophotrochozoa</taxon>
        <taxon>Platyhelminthes</taxon>
        <taxon>Cestoda</taxon>
        <taxon>Eucestoda</taxon>
        <taxon>Diphyllobothriidea</taxon>
        <taxon>Diphyllobothriidae</taxon>
        <taxon>Dibothriocephalus</taxon>
    </lineage>
</organism>
<protein>
    <recommendedName>
        <fullName evidence="6">Annexin</fullName>
    </recommendedName>
</protein>
<dbReference type="InterPro" id="IPR001464">
    <property type="entry name" value="Annexin"/>
</dbReference>
<evidence type="ECO:0000256" key="2">
    <source>
        <dbReference type="ARBA" id="ARBA00022737"/>
    </source>
</evidence>
<reference evidence="4 5" key="1">
    <citation type="submission" date="2018-11" db="EMBL/GenBank/DDBJ databases">
        <authorList>
            <consortium name="Pathogen Informatics"/>
        </authorList>
    </citation>
    <scope>NUCLEOTIDE SEQUENCE [LARGE SCALE GENOMIC DNA]</scope>
</reference>
<dbReference type="InterPro" id="IPR037104">
    <property type="entry name" value="Annexin_sf"/>
</dbReference>
<comment type="similarity">
    <text evidence="1">Belongs to the annexin family.</text>
</comment>
<dbReference type="Proteomes" id="UP000281553">
    <property type="component" value="Unassembled WGS sequence"/>
</dbReference>
<keyword evidence="5" id="KW-1185">Reference proteome</keyword>
<dbReference type="GO" id="GO:0005737">
    <property type="term" value="C:cytoplasm"/>
    <property type="evidence" value="ECO:0007669"/>
    <property type="project" value="TreeGrafter"/>
</dbReference>
<evidence type="ECO:0008006" key="6">
    <source>
        <dbReference type="Google" id="ProtNLM"/>
    </source>
</evidence>
<proteinExistence type="inferred from homology"/>
<dbReference type="GO" id="GO:0001786">
    <property type="term" value="F:phosphatidylserine binding"/>
    <property type="evidence" value="ECO:0007669"/>
    <property type="project" value="TreeGrafter"/>
</dbReference>
<dbReference type="SUPFAM" id="SSF47874">
    <property type="entry name" value="Annexin"/>
    <property type="match status" value="1"/>
</dbReference>
<dbReference type="PANTHER" id="PTHR10502:SF102">
    <property type="entry name" value="ANNEXIN B11"/>
    <property type="match status" value="1"/>
</dbReference>
<keyword evidence="2" id="KW-0677">Repeat</keyword>
<dbReference type="Gene3D" id="1.10.220.10">
    <property type="entry name" value="Annexin"/>
    <property type="match status" value="2"/>
</dbReference>
<evidence type="ECO:0000256" key="3">
    <source>
        <dbReference type="ARBA" id="ARBA00023216"/>
    </source>
</evidence>
<dbReference type="AlphaFoldDB" id="A0A3P7Q356"/>
<dbReference type="GO" id="GO:0005544">
    <property type="term" value="F:calcium-dependent phospholipid binding"/>
    <property type="evidence" value="ECO:0007669"/>
    <property type="project" value="InterPro"/>
</dbReference>
<name>A0A3P7Q356_DIBLA</name>
<dbReference type="PROSITE" id="PS51897">
    <property type="entry name" value="ANNEXIN_2"/>
    <property type="match status" value="1"/>
</dbReference>
<dbReference type="SMART" id="SM00335">
    <property type="entry name" value="ANX"/>
    <property type="match status" value="1"/>
</dbReference>
<accession>A0A3P7Q356</accession>
<evidence type="ECO:0000313" key="4">
    <source>
        <dbReference type="EMBL" id="VDN25179.1"/>
    </source>
</evidence>
<gene>
    <name evidence="4" type="ORF">DILT_LOCUS14580</name>
</gene>
<evidence type="ECO:0000313" key="5">
    <source>
        <dbReference type="Proteomes" id="UP000281553"/>
    </source>
</evidence>
<keyword evidence="3" id="KW-0041">Annexin</keyword>
<evidence type="ECO:0000256" key="1">
    <source>
        <dbReference type="ARBA" id="ARBA00007831"/>
    </source>
</evidence>